<proteinExistence type="predicted"/>
<dbReference type="InterPro" id="IPR038564">
    <property type="entry name" value="Maf1_sf"/>
</dbReference>
<dbReference type="EMBL" id="GGEC01050852">
    <property type="protein sequence ID" value="MBX31336.1"/>
    <property type="molecule type" value="Transcribed_RNA"/>
</dbReference>
<reference evidence="1" key="1">
    <citation type="submission" date="2018-02" db="EMBL/GenBank/DDBJ databases">
        <title>Rhizophora mucronata_Transcriptome.</title>
        <authorList>
            <person name="Meera S.P."/>
            <person name="Sreeshan A."/>
            <person name="Augustine A."/>
        </authorList>
    </citation>
    <scope>NUCLEOTIDE SEQUENCE</scope>
    <source>
        <tissue evidence="1">Leaf</tissue>
    </source>
</reference>
<name>A0A2P2MM68_RHIMU</name>
<sequence>MKYLEYTPLERLNDFLSNLNLGERTIKCCLEAYSCKFTKCKSYC</sequence>
<accession>A0A2P2MM68</accession>
<evidence type="ECO:0000313" key="1">
    <source>
        <dbReference type="EMBL" id="MBX31336.1"/>
    </source>
</evidence>
<protein>
    <submittedName>
        <fullName evidence="1">Uncharacterized protein</fullName>
    </submittedName>
</protein>
<dbReference type="AlphaFoldDB" id="A0A2P2MM68"/>
<dbReference type="Gene3D" id="3.40.1000.50">
    <property type="entry name" value="Repressor of RNA polymerase III transcription Maf1"/>
    <property type="match status" value="1"/>
</dbReference>
<organism evidence="1">
    <name type="scientific">Rhizophora mucronata</name>
    <name type="common">Asiatic mangrove</name>
    <dbReference type="NCBI Taxonomy" id="61149"/>
    <lineage>
        <taxon>Eukaryota</taxon>
        <taxon>Viridiplantae</taxon>
        <taxon>Streptophyta</taxon>
        <taxon>Embryophyta</taxon>
        <taxon>Tracheophyta</taxon>
        <taxon>Spermatophyta</taxon>
        <taxon>Magnoliopsida</taxon>
        <taxon>eudicotyledons</taxon>
        <taxon>Gunneridae</taxon>
        <taxon>Pentapetalae</taxon>
        <taxon>rosids</taxon>
        <taxon>fabids</taxon>
        <taxon>Malpighiales</taxon>
        <taxon>Rhizophoraceae</taxon>
        <taxon>Rhizophora</taxon>
    </lineage>
</organism>